<protein>
    <recommendedName>
        <fullName evidence="5">Metalloendopeptidase</fullName>
        <ecNumber evidence="5">3.4.24.-</ecNumber>
    </recommendedName>
</protein>
<keyword evidence="4 5" id="KW-0645">Protease</keyword>
<dbReference type="EC" id="3.4.24.-" evidence="5"/>
<dbReference type="InterPro" id="IPR052065">
    <property type="entry name" value="Compl_asym_regulator"/>
</dbReference>
<dbReference type="PANTHER" id="PTHR22906">
    <property type="entry name" value="PROPERDIN"/>
    <property type="match status" value="1"/>
</dbReference>
<evidence type="ECO:0000256" key="4">
    <source>
        <dbReference type="PROSITE-ProRule" id="PRU01211"/>
    </source>
</evidence>
<dbReference type="Pfam" id="PF00090">
    <property type="entry name" value="TSP_1"/>
    <property type="match status" value="8"/>
</dbReference>
<dbReference type="InterPro" id="IPR024079">
    <property type="entry name" value="MetalloPept_cat_dom_sf"/>
</dbReference>
<proteinExistence type="predicted"/>
<dbReference type="SUPFAM" id="SSF55486">
    <property type="entry name" value="Metalloproteases ('zincins'), catalytic domain"/>
    <property type="match status" value="1"/>
</dbReference>
<evidence type="ECO:0000313" key="8">
    <source>
        <dbReference type="EMBL" id="CAK8678214.1"/>
    </source>
</evidence>
<feature type="domain" description="G-protein coupled receptors family 2 profile 1" evidence="6">
    <location>
        <begin position="275"/>
        <end position="341"/>
    </location>
</feature>
<comment type="caution">
    <text evidence="4">Lacks conserved residue(s) required for the propagation of feature annotation.</text>
</comment>
<comment type="cofactor">
    <cofactor evidence="4 5">
        <name>Zn(2+)</name>
        <dbReference type="ChEBI" id="CHEBI:29105"/>
    </cofactor>
    <text evidence="4 5">Binds 1 zinc ion per subunit.</text>
</comment>
<keyword evidence="1" id="KW-0677">Repeat</keyword>
<gene>
    <name evidence="8" type="ORF">CVLEPA_LOCUS8156</name>
</gene>
<comment type="caution">
    <text evidence="8">The sequence shown here is derived from an EMBL/GenBank/DDBJ whole genome shotgun (WGS) entry which is preliminary data.</text>
</comment>
<dbReference type="InterPro" id="IPR006026">
    <property type="entry name" value="Peptidase_Metallo"/>
</dbReference>
<dbReference type="Gene3D" id="2.20.100.10">
    <property type="entry name" value="Thrombospondin type-1 (TSP1) repeat"/>
    <property type="match status" value="8"/>
</dbReference>
<evidence type="ECO:0000259" key="6">
    <source>
        <dbReference type="PROSITE" id="PS50227"/>
    </source>
</evidence>
<evidence type="ECO:0000256" key="3">
    <source>
        <dbReference type="ARBA" id="ARBA00023180"/>
    </source>
</evidence>
<dbReference type="Pfam" id="PF01400">
    <property type="entry name" value="Astacin"/>
    <property type="match status" value="1"/>
</dbReference>
<keyword evidence="4 5" id="KW-0862">Zinc</keyword>
<evidence type="ECO:0000256" key="2">
    <source>
        <dbReference type="ARBA" id="ARBA00023157"/>
    </source>
</evidence>
<dbReference type="InterPro" id="IPR000884">
    <property type="entry name" value="TSP1_rpt"/>
</dbReference>
<dbReference type="InterPro" id="IPR001879">
    <property type="entry name" value="GPCR_2_extracellular_dom"/>
</dbReference>
<keyword evidence="4 5" id="KW-0482">Metalloprotease</keyword>
<evidence type="ECO:0000256" key="1">
    <source>
        <dbReference type="ARBA" id="ARBA00022737"/>
    </source>
</evidence>
<dbReference type="CDD" id="cd04280">
    <property type="entry name" value="ZnMc_astacin_like"/>
    <property type="match status" value="1"/>
</dbReference>
<evidence type="ECO:0000256" key="5">
    <source>
        <dbReference type="RuleBase" id="RU361183"/>
    </source>
</evidence>
<dbReference type="SUPFAM" id="SSF82895">
    <property type="entry name" value="TSP-1 type 1 repeat"/>
    <property type="match status" value="8"/>
</dbReference>
<feature type="domain" description="Peptidase M12A" evidence="7">
    <location>
        <begin position="1"/>
        <end position="146"/>
    </location>
</feature>
<keyword evidence="2" id="KW-1015">Disulfide bond</keyword>
<dbReference type="SMART" id="SM00235">
    <property type="entry name" value="ZnMc"/>
    <property type="match status" value="1"/>
</dbReference>
<dbReference type="SMART" id="SM00209">
    <property type="entry name" value="TSP1"/>
    <property type="match status" value="9"/>
</dbReference>
<keyword evidence="4 5" id="KW-0479">Metal-binding</keyword>
<dbReference type="PROSITE" id="PS50092">
    <property type="entry name" value="TSP1"/>
    <property type="match status" value="8"/>
</dbReference>
<dbReference type="PROSITE" id="PS51864">
    <property type="entry name" value="ASTACIN"/>
    <property type="match status" value="1"/>
</dbReference>
<feature type="binding site" evidence="4">
    <location>
        <position position="53"/>
    </location>
    <ligand>
        <name>Zn(2+)</name>
        <dbReference type="ChEBI" id="CHEBI:29105"/>
        <note>catalytic</note>
    </ligand>
</feature>
<dbReference type="InterPro" id="IPR034035">
    <property type="entry name" value="Astacin-like_dom"/>
</dbReference>
<evidence type="ECO:0000259" key="7">
    <source>
        <dbReference type="PROSITE" id="PS51864"/>
    </source>
</evidence>
<dbReference type="EMBL" id="CAWYQH010000046">
    <property type="protein sequence ID" value="CAK8678214.1"/>
    <property type="molecule type" value="Genomic_DNA"/>
</dbReference>
<keyword evidence="4 5" id="KW-0378">Hydrolase</keyword>
<dbReference type="PROSITE" id="PS50227">
    <property type="entry name" value="G_PROTEIN_RECEP_F2_3"/>
    <property type="match status" value="1"/>
</dbReference>
<dbReference type="PRINTS" id="PR00480">
    <property type="entry name" value="ASTACIN"/>
</dbReference>
<feature type="active site" evidence="4">
    <location>
        <position position="44"/>
    </location>
</feature>
<sequence length="972" mass="110447">MGEEDFLEIVRGRKGCSSFIGRRGGRQVVSIGKNCDRVGIIIHELMHALGFWHEQSRPDRDEHITIHLDDIKSEYHHNFKSRGRDSVRSFNSSYDFGSVMHYNGYSFSSNGNPTVLIKNSQQPVKAQRHGLSIEDLYEINKLYLCSTNSSVTVKQLGDHWGLWSTWQTCSSSCGEGYNVRQRECLDSSDVIVYYGRCPGLSFEMKTCETGPCEQGKWGMWSPCSASCGVGIRRRQSCCYPNIKYVRQSCSADPCPRDSTTAWTEWQEWGMCSRPCGTGWRKRNRRCIDSSSGNIVGVRSCPWKLPGATELVACATEHCNETTEVIGQWDKWQDWGSCSQTCGKGVQFRSRDCLGDLPGYGNCTGDEDDMRLCNLTSCPVIEKNFTIANWGPWSGWSLCSVTCGQGLQKRERTCYGRKYSVRQDCYAKGVKKEIDSEEKICEESCRAVSRRSAVYNKDDLSSHWSTWTLWGKCTKSCASGIQWRRRKCLNGKTDDAGCEGIPVNTQLCNTFPCVAKSQSRASGRAEPSHEAHWTVWTTWSQCSQTCGFSLSRRFRKCINGRVGQQGCGYTLRSGVKLGGFEERYCVKNPCNPDLYKWSTWTSWTRCSRFCKGTRWRQRQYECVSHSPCFIQPINTVDKVAEACNKACGWSSWGNWGKCSGSCGSGTKIRRRVCESGYGCAGMSLEAVACRKLCFLVGAQDESDYDKVIKGRSDYGEERSFAGDGRFCPTSPMTLTDYDNDGLDDLLCLYSPIDLSNYLDSELESRSFNTTRTEVAFALNRDNGSYFETDPIEISYLMDVLHVVCFPNLLQNNTNITGNSRFDQLLAINYYDASSSLYDYEEAQYARYRRQYMRRGVVNKGICDNTVRYDKYQFAGNKRIKLLTMAEYTGDHVFCFESDGVTLTSAFWNLNLDVDWYEYDYNVNLSLTKVREDLNEPFKHFDESYREALLNKDPLENGFPINNLIAGTRRDPLK</sequence>
<keyword evidence="3" id="KW-0325">Glycoprotein</keyword>
<dbReference type="InterPro" id="IPR036383">
    <property type="entry name" value="TSP1_rpt_sf"/>
</dbReference>
<name>A0ABP0FIB7_CLALP</name>
<organism evidence="8 9">
    <name type="scientific">Clavelina lepadiformis</name>
    <name type="common">Light-bulb sea squirt</name>
    <name type="synonym">Ascidia lepadiformis</name>
    <dbReference type="NCBI Taxonomy" id="159417"/>
    <lineage>
        <taxon>Eukaryota</taxon>
        <taxon>Metazoa</taxon>
        <taxon>Chordata</taxon>
        <taxon>Tunicata</taxon>
        <taxon>Ascidiacea</taxon>
        <taxon>Aplousobranchia</taxon>
        <taxon>Clavelinidae</taxon>
        <taxon>Clavelina</taxon>
    </lineage>
</organism>
<reference evidence="8 9" key="1">
    <citation type="submission" date="2024-02" db="EMBL/GenBank/DDBJ databases">
        <authorList>
            <person name="Daric V."/>
            <person name="Darras S."/>
        </authorList>
    </citation>
    <scope>NUCLEOTIDE SEQUENCE [LARGE SCALE GENOMIC DNA]</scope>
</reference>
<feature type="binding site" evidence="4">
    <location>
        <position position="47"/>
    </location>
    <ligand>
        <name>Zn(2+)</name>
        <dbReference type="ChEBI" id="CHEBI:29105"/>
        <note>catalytic</note>
    </ligand>
</feature>
<accession>A0ABP0FIB7</accession>
<keyword evidence="9" id="KW-1185">Reference proteome</keyword>
<dbReference type="Proteomes" id="UP001642483">
    <property type="component" value="Unassembled WGS sequence"/>
</dbReference>
<feature type="binding site" evidence="4">
    <location>
        <position position="43"/>
    </location>
    <ligand>
        <name>Zn(2+)</name>
        <dbReference type="ChEBI" id="CHEBI:29105"/>
        <note>catalytic</note>
    </ligand>
</feature>
<evidence type="ECO:0000313" key="9">
    <source>
        <dbReference type="Proteomes" id="UP001642483"/>
    </source>
</evidence>
<dbReference type="InterPro" id="IPR001506">
    <property type="entry name" value="Peptidase_M12A"/>
</dbReference>
<dbReference type="Gene3D" id="3.40.390.10">
    <property type="entry name" value="Collagenase (Catalytic Domain)"/>
    <property type="match status" value="1"/>
</dbReference>